<name>A0AAV6KVN7_9ERIC</name>
<keyword evidence="3" id="KW-1185">Reference proteome</keyword>
<evidence type="ECO:0000313" key="2">
    <source>
        <dbReference type="EMBL" id="KAG5556723.1"/>
    </source>
</evidence>
<dbReference type="InterPro" id="IPR025886">
    <property type="entry name" value="PP2-like"/>
</dbReference>
<feature type="compositionally biased region" description="Pro residues" evidence="1">
    <location>
        <begin position="172"/>
        <end position="182"/>
    </location>
</feature>
<gene>
    <name evidence="2" type="ORF">RHGRI_007105</name>
</gene>
<evidence type="ECO:0000313" key="3">
    <source>
        <dbReference type="Proteomes" id="UP000823749"/>
    </source>
</evidence>
<comment type="caution">
    <text evidence="2">The sequence shown here is derived from an EMBL/GenBank/DDBJ whole genome shotgun (WGS) entry which is preliminary data.</text>
</comment>
<reference evidence="2" key="1">
    <citation type="submission" date="2020-08" db="EMBL/GenBank/DDBJ databases">
        <title>Plant Genome Project.</title>
        <authorList>
            <person name="Zhang R.-G."/>
        </authorList>
    </citation>
    <scope>NUCLEOTIDE SEQUENCE</scope>
    <source>
        <strain evidence="2">WSP0</strain>
        <tissue evidence="2">Leaf</tissue>
    </source>
</reference>
<dbReference type="PANTHER" id="PTHR31960">
    <property type="entry name" value="F-BOX PROTEIN PP2-A15"/>
    <property type="match status" value="1"/>
</dbReference>
<dbReference type="EMBL" id="JACTNZ010000003">
    <property type="protein sequence ID" value="KAG5556723.1"/>
    <property type="molecule type" value="Genomic_DNA"/>
</dbReference>
<proteinExistence type="predicted"/>
<dbReference type="PANTHER" id="PTHR31960:SF2">
    <property type="entry name" value="F-BOX PROTEIN PP2-A15"/>
    <property type="match status" value="1"/>
</dbReference>
<sequence>MIQCRGGRGGVRRLGLLVGPFDGSRFNVVAYLQQIWWFEVDGVVKFPFPADIYTLSFRIHLGRFSKRLGQRVCYFEHTHGWEIKPPRVSEGRRRRLSHALPPPLILPHADDLSTPSISLLLPLPFTKILICVAEPPDLSICVPLVCSPSFSYSSPEPPPTLSSPKTSVNPPLTSPPIPPSPTSPSSASYPDPTSSSPAPNLEKRLAPFSEELKARLWKLEELAERKKYEELVKDITQSKGTDEPFSSYKDQLGFAISSALFDYGQELWCQISMLVCLATFLIVSNNESFDPYQEFEYLPLPLSYALGLYSHRLDGEDEQFESDEAQVVVVKEIAALEPQAQVVKEIAALEPQARKKLRHLNPKPVHDLAFLYVQRRENGAHVH</sequence>
<evidence type="ECO:0000256" key="1">
    <source>
        <dbReference type="SAM" id="MobiDB-lite"/>
    </source>
</evidence>
<feature type="compositionally biased region" description="Low complexity" evidence="1">
    <location>
        <begin position="183"/>
        <end position="199"/>
    </location>
</feature>
<organism evidence="2 3">
    <name type="scientific">Rhododendron griersonianum</name>
    <dbReference type="NCBI Taxonomy" id="479676"/>
    <lineage>
        <taxon>Eukaryota</taxon>
        <taxon>Viridiplantae</taxon>
        <taxon>Streptophyta</taxon>
        <taxon>Embryophyta</taxon>
        <taxon>Tracheophyta</taxon>
        <taxon>Spermatophyta</taxon>
        <taxon>Magnoliopsida</taxon>
        <taxon>eudicotyledons</taxon>
        <taxon>Gunneridae</taxon>
        <taxon>Pentapetalae</taxon>
        <taxon>asterids</taxon>
        <taxon>Ericales</taxon>
        <taxon>Ericaceae</taxon>
        <taxon>Ericoideae</taxon>
        <taxon>Rhodoreae</taxon>
        <taxon>Rhododendron</taxon>
    </lineage>
</organism>
<dbReference type="Pfam" id="PF14299">
    <property type="entry name" value="PP2"/>
    <property type="match status" value="1"/>
</dbReference>
<feature type="region of interest" description="Disordered" evidence="1">
    <location>
        <begin position="155"/>
        <end position="201"/>
    </location>
</feature>
<protein>
    <submittedName>
        <fullName evidence="2">Uncharacterized protein</fullName>
    </submittedName>
</protein>
<dbReference type="Proteomes" id="UP000823749">
    <property type="component" value="Chromosome 3"/>
</dbReference>
<dbReference type="AlphaFoldDB" id="A0AAV6KVN7"/>
<accession>A0AAV6KVN7</accession>